<dbReference type="Gene3D" id="3.40.50.2300">
    <property type="match status" value="1"/>
</dbReference>
<dbReference type="RefSeq" id="WP_284691972.1">
    <property type="nucleotide sequence ID" value="NZ_BMBA01000001.1"/>
</dbReference>
<dbReference type="SUPFAM" id="SSF52794">
    <property type="entry name" value="PTS system IIB component-like"/>
    <property type="match status" value="1"/>
</dbReference>
<evidence type="ECO:0000313" key="2">
    <source>
        <dbReference type="EMBL" id="GFZ30170.1"/>
    </source>
</evidence>
<dbReference type="InterPro" id="IPR036095">
    <property type="entry name" value="PTS_EIIB-like_sf"/>
</dbReference>
<gene>
    <name evidence="2" type="ORF">CSC2_06960</name>
</gene>
<evidence type="ECO:0000313" key="3">
    <source>
        <dbReference type="Proteomes" id="UP000663802"/>
    </source>
</evidence>
<dbReference type="Proteomes" id="UP000663802">
    <property type="component" value="Unassembled WGS sequence"/>
</dbReference>
<sequence>MINIILFCVAENTARVLAEKMEQEAEARGLDIYIKIFLERQIEK</sequence>
<accession>A0ABQ1E5Y0</accession>
<protein>
    <submittedName>
        <fullName evidence="2">Uncharacterized protein</fullName>
    </submittedName>
</protein>
<proteinExistence type="predicted"/>
<organism evidence="2 3">
    <name type="scientific">Clostridium zeae</name>
    <dbReference type="NCBI Taxonomy" id="2759022"/>
    <lineage>
        <taxon>Bacteria</taxon>
        <taxon>Bacillati</taxon>
        <taxon>Bacillota</taxon>
        <taxon>Clostridia</taxon>
        <taxon>Eubacteriales</taxon>
        <taxon>Clostridiaceae</taxon>
        <taxon>Clostridium</taxon>
    </lineage>
</organism>
<keyword evidence="1" id="KW-0808">Transferase</keyword>
<reference evidence="2 3" key="1">
    <citation type="journal article" date="2021" name="Int. J. Syst. Evol. Microbiol.">
        <title>Clostridium zeae sp. nov., isolated from corn silage.</title>
        <authorList>
            <person name="Kobayashi H."/>
            <person name="Tanizawa Y."/>
            <person name="Yagura M."/>
            <person name="Sakamoto M."/>
            <person name="Ohkuma M."/>
            <person name="Tohno M."/>
        </authorList>
    </citation>
    <scope>NUCLEOTIDE SEQUENCE [LARGE SCALE GENOMIC DNA]</scope>
    <source>
        <strain evidence="2 3">CSC2</strain>
    </source>
</reference>
<evidence type="ECO:0000256" key="1">
    <source>
        <dbReference type="ARBA" id="ARBA00022679"/>
    </source>
</evidence>
<comment type="caution">
    <text evidence="2">The sequence shown here is derived from an EMBL/GenBank/DDBJ whole genome shotgun (WGS) entry which is preliminary data.</text>
</comment>
<name>A0ABQ1E5Y0_9CLOT</name>
<keyword evidence="3" id="KW-1185">Reference proteome</keyword>
<dbReference type="EMBL" id="BMBA01000001">
    <property type="protein sequence ID" value="GFZ30170.1"/>
    <property type="molecule type" value="Genomic_DNA"/>
</dbReference>